<feature type="non-terminal residue" evidence="2">
    <location>
        <position position="1"/>
    </location>
</feature>
<dbReference type="Gene3D" id="2.60.40.10">
    <property type="entry name" value="Immunoglobulins"/>
    <property type="match status" value="1"/>
</dbReference>
<feature type="domain" description="Ig-like" evidence="1">
    <location>
        <begin position="234"/>
        <end position="312"/>
    </location>
</feature>
<dbReference type="Gene3D" id="3.40.1350.20">
    <property type="match status" value="1"/>
</dbReference>
<protein>
    <recommendedName>
        <fullName evidence="1">Ig-like domain-containing protein</fullName>
    </recommendedName>
</protein>
<gene>
    <name evidence="2" type="ORF">MNBD_NITROSPINAE04-266</name>
</gene>
<dbReference type="PROSITE" id="PS50835">
    <property type="entry name" value="IG_LIKE"/>
    <property type="match status" value="2"/>
</dbReference>
<dbReference type="SUPFAM" id="SSF49299">
    <property type="entry name" value="PKD domain"/>
    <property type="match status" value="1"/>
</dbReference>
<dbReference type="SMART" id="SM00089">
    <property type="entry name" value="PKD"/>
    <property type="match status" value="2"/>
</dbReference>
<dbReference type="InterPro" id="IPR035986">
    <property type="entry name" value="PKD_dom_sf"/>
</dbReference>
<dbReference type="InterPro" id="IPR013783">
    <property type="entry name" value="Ig-like_fold"/>
</dbReference>
<dbReference type="CDD" id="cd00146">
    <property type="entry name" value="PKD"/>
    <property type="match status" value="1"/>
</dbReference>
<dbReference type="InterPro" id="IPR022409">
    <property type="entry name" value="PKD/Chitinase_dom"/>
</dbReference>
<accession>A0A3B1CVY1</accession>
<organism evidence="2">
    <name type="scientific">hydrothermal vent metagenome</name>
    <dbReference type="NCBI Taxonomy" id="652676"/>
    <lineage>
        <taxon>unclassified sequences</taxon>
        <taxon>metagenomes</taxon>
        <taxon>ecological metagenomes</taxon>
    </lineage>
</organism>
<dbReference type="AlphaFoldDB" id="A0A3B1CVY1"/>
<proteinExistence type="predicted"/>
<evidence type="ECO:0000259" key="1">
    <source>
        <dbReference type="PROSITE" id="PS50835"/>
    </source>
</evidence>
<name>A0A3B1CVY1_9ZZZZ</name>
<feature type="domain" description="Ig-like" evidence="1">
    <location>
        <begin position="146"/>
        <end position="228"/>
    </location>
</feature>
<dbReference type="Pfam" id="PF17963">
    <property type="entry name" value="Big_9"/>
    <property type="match status" value="2"/>
</dbReference>
<dbReference type="EMBL" id="UOGA01000245">
    <property type="protein sequence ID" value="VAX23365.1"/>
    <property type="molecule type" value="Genomic_DNA"/>
</dbReference>
<evidence type="ECO:0000313" key="2">
    <source>
        <dbReference type="EMBL" id="VAX23365.1"/>
    </source>
</evidence>
<dbReference type="InterPro" id="IPR007110">
    <property type="entry name" value="Ig-like_dom"/>
</dbReference>
<reference evidence="2" key="1">
    <citation type="submission" date="2018-06" db="EMBL/GenBank/DDBJ databases">
        <authorList>
            <person name="Zhirakovskaya E."/>
        </authorList>
    </citation>
    <scope>NUCLEOTIDE SEQUENCE</scope>
</reference>
<sequence>WFKKEFFAVALVFLLFSGCGGGVGDVTTGTVSSTGSRISLNWPPGYSYNQADGAITTPSGSLNATLPAYVTSMTLIISGEGIDSPVTFNVPLDTLTVNFAITPGIRIFTILISTSIPGLSFTASQTIELVAGEQVDLDFSLVINAPPVVDSVSVSDSTPQTRSAISVSCNATDPDDDSMTYSWSYKGSKGSFSGSGATVSFTATSGGSITITCTASDGKGGEGEGSVTVIANAPPVIKSVTASDTSPNVGDTITLTCDASDPDGDRLSYAWSDDLGSGSQVTYTVTSAGSKTFTCTVSDGRGGTANESVSITGKVALYKETLKEDLTGATGDDYWKVYVRNNADIDISCSPDTGSPASLEIEVKDNVGADIAANPVTVNFTATYTGFYELRVLDLLAGAGNYTCTVTSTKSFTNSGCLSLDDGGAAGPCP</sequence>